<name>R4Z632_9ACTN</name>
<comment type="caution">
    <text evidence="3">The sequence shown here is derived from an EMBL/GenBank/DDBJ whole genome shotgun (WGS) entry which is preliminary data.</text>
</comment>
<dbReference type="Proteomes" id="UP000018291">
    <property type="component" value="Unassembled WGS sequence"/>
</dbReference>
<keyword evidence="4" id="KW-1185">Reference proteome</keyword>
<dbReference type="InterPro" id="IPR036909">
    <property type="entry name" value="Cyt_c-like_dom_sf"/>
</dbReference>
<reference evidence="3 4" key="1">
    <citation type="journal article" date="2013" name="ISME J.">
        <title>Metabolic model for the filamentous 'Candidatus Microthrix parvicella' based on genomic and metagenomic analyses.</title>
        <authorList>
            <person name="Jon McIlroy S."/>
            <person name="Kristiansen R."/>
            <person name="Albertsen M."/>
            <person name="Michael Karst S."/>
            <person name="Rossetti S."/>
            <person name="Lund Nielsen J."/>
            <person name="Tandoi V."/>
            <person name="James Seviour R."/>
            <person name="Nielsen P.H."/>
        </authorList>
    </citation>
    <scope>NUCLEOTIDE SEQUENCE [LARGE SCALE GENOMIC DNA]</scope>
    <source>
        <strain evidence="3 4">RN1</strain>
    </source>
</reference>
<dbReference type="EMBL" id="CANL01000029">
    <property type="protein sequence ID" value="CCM64192.1"/>
    <property type="molecule type" value="Genomic_DNA"/>
</dbReference>
<dbReference type="STRING" id="1229780.BN381_350052"/>
<accession>R4Z632</accession>
<dbReference type="AlphaFoldDB" id="R4Z632"/>
<dbReference type="GO" id="GO:0020037">
    <property type="term" value="F:heme binding"/>
    <property type="evidence" value="ECO:0007669"/>
    <property type="project" value="InterPro"/>
</dbReference>
<gene>
    <name evidence="3" type="ORF">BN381_350052</name>
</gene>
<dbReference type="SMART" id="SM01235">
    <property type="entry name" value="Haem_bd"/>
    <property type="match status" value="1"/>
</dbReference>
<sequence length="155" mass="17176">MAAFLRAWWWKMLVAGAVVFVAIQFVPYSVDNPKTGDEPAWDSAQTRELFMTACADCHSNETEVLWFENVAPIKWYVANHVKEGRDELNISEWHTAAGDEADDSAETIEEGSMPPGYYTYFGLHGDSKLTPAQKQQLIDGFNATMAADPPKGGEG</sequence>
<dbReference type="SUPFAM" id="SSF46626">
    <property type="entry name" value="Cytochrome c"/>
    <property type="match status" value="1"/>
</dbReference>
<evidence type="ECO:0000256" key="1">
    <source>
        <dbReference type="SAM" id="Phobius"/>
    </source>
</evidence>
<organism evidence="3 4">
    <name type="scientific">Candidatus Neomicrothrix parvicella RN1</name>
    <dbReference type="NCBI Taxonomy" id="1229780"/>
    <lineage>
        <taxon>Bacteria</taxon>
        <taxon>Bacillati</taxon>
        <taxon>Actinomycetota</taxon>
        <taxon>Acidimicrobiia</taxon>
        <taxon>Acidimicrobiales</taxon>
        <taxon>Microthrixaceae</taxon>
        <taxon>Candidatus Neomicrothrix</taxon>
    </lineage>
</organism>
<evidence type="ECO:0000313" key="4">
    <source>
        <dbReference type="Proteomes" id="UP000018291"/>
    </source>
</evidence>
<protein>
    <recommendedName>
        <fullName evidence="2">Haem-binding domain-containing protein</fullName>
    </recommendedName>
</protein>
<dbReference type="Pfam" id="PF14376">
    <property type="entry name" value="Haem_bd"/>
    <property type="match status" value="1"/>
</dbReference>
<keyword evidence="1" id="KW-0472">Membrane</keyword>
<keyword evidence="1" id="KW-0812">Transmembrane</keyword>
<dbReference type="HOGENOM" id="CLU_120447_0_0_11"/>
<evidence type="ECO:0000259" key="2">
    <source>
        <dbReference type="SMART" id="SM01235"/>
    </source>
</evidence>
<dbReference type="InterPro" id="IPR025992">
    <property type="entry name" value="Haem-bd"/>
</dbReference>
<proteinExistence type="predicted"/>
<feature type="transmembrane region" description="Helical" evidence="1">
    <location>
        <begin position="12"/>
        <end position="30"/>
    </location>
</feature>
<keyword evidence="1" id="KW-1133">Transmembrane helix</keyword>
<dbReference type="eggNOG" id="COG2010">
    <property type="taxonomic scope" value="Bacteria"/>
</dbReference>
<evidence type="ECO:0000313" key="3">
    <source>
        <dbReference type="EMBL" id="CCM64192.1"/>
    </source>
</evidence>
<feature type="domain" description="Haem-binding" evidence="2">
    <location>
        <begin position="17"/>
        <end position="145"/>
    </location>
</feature>
<dbReference type="GO" id="GO:0009055">
    <property type="term" value="F:electron transfer activity"/>
    <property type="evidence" value="ECO:0007669"/>
    <property type="project" value="InterPro"/>
</dbReference>